<evidence type="ECO:0000313" key="16">
    <source>
        <dbReference type="EMBL" id="CAI3543487.1"/>
    </source>
</evidence>
<reference evidence="16" key="4">
    <citation type="submission" date="2022-10" db="EMBL/GenBank/DDBJ databases">
        <authorList>
            <person name="Aires J."/>
            <person name="Mesa V."/>
        </authorList>
    </citation>
    <scope>NUCLEOTIDE SEQUENCE</scope>
    <source>
        <strain evidence="16">Clostridium neonatale JD116</strain>
    </source>
</reference>
<dbReference type="Proteomes" id="UP000789738">
    <property type="component" value="Unassembled WGS sequence"/>
</dbReference>
<evidence type="ECO:0000259" key="14">
    <source>
        <dbReference type="SMART" id="SM00562"/>
    </source>
</evidence>
<evidence type="ECO:0000256" key="5">
    <source>
        <dbReference type="ARBA" id="ARBA00022679"/>
    </source>
</evidence>
<reference evidence="18 20" key="2">
    <citation type="submission" date="2018-06" db="EMBL/GenBank/DDBJ databases">
        <authorList>
            <consortium name="IHU Genomes"/>
        </authorList>
    </citation>
    <scope>NUCLEOTIDE SEQUENCE [LARGE SCALE GENOMIC DNA]</scope>
    <source>
        <strain evidence="18 20">NEC25</strain>
    </source>
</reference>
<name>A0A2A7MFE2_9CLOT</name>
<evidence type="ECO:0000256" key="10">
    <source>
        <dbReference type="ARBA" id="ARBA00022842"/>
    </source>
</evidence>
<dbReference type="Pfam" id="PF00334">
    <property type="entry name" value="NDK"/>
    <property type="match status" value="1"/>
</dbReference>
<evidence type="ECO:0000313" key="18">
    <source>
        <dbReference type="EMBL" id="VCT83813.1"/>
    </source>
</evidence>
<evidence type="ECO:0000256" key="3">
    <source>
        <dbReference type="ARBA" id="ARBA00012966"/>
    </source>
</evidence>
<dbReference type="EMBL" id="CAKJVE010000004">
    <property type="protein sequence ID" value="CAG9709416.1"/>
    <property type="molecule type" value="Genomic_DNA"/>
</dbReference>
<keyword evidence="10" id="KW-0460">Magnesium</keyword>
<keyword evidence="19" id="KW-1185">Reference proteome</keyword>
<dbReference type="GO" id="GO:0006183">
    <property type="term" value="P:GTP biosynthetic process"/>
    <property type="evidence" value="ECO:0007669"/>
    <property type="project" value="InterPro"/>
</dbReference>
<accession>A0A2A7MFE2</accession>
<evidence type="ECO:0000256" key="13">
    <source>
        <dbReference type="RuleBase" id="RU004011"/>
    </source>
</evidence>
<keyword evidence="6" id="KW-0479">Metal-binding</keyword>
<dbReference type="GeneID" id="68876760"/>
<comment type="similarity">
    <text evidence="2 12 13">Belongs to the NDK family.</text>
</comment>
<dbReference type="FunFam" id="3.30.70.141:FF:000003">
    <property type="entry name" value="Nucleoside diphosphate kinase"/>
    <property type="match status" value="1"/>
</dbReference>
<keyword evidence="5 15" id="KW-0808">Transferase</keyword>
<dbReference type="Proteomes" id="UP000431451">
    <property type="component" value="Unassembled WGS sequence"/>
</dbReference>
<evidence type="ECO:0000313" key="20">
    <source>
        <dbReference type="Proteomes" id="UP000431451"/>
    </source>
</evidence>
<dbReference type="GO" id="GO:0005524">
    <property type="term" value="F:ATP binding"/>
    <property type="evidence" value="ECO:0007669"/>
    <property type="project" value="UniProtKB-KW"/>
</dbReference>
<evidence type="ECO:0000256" key="8">
    <source>
        <dbReference type="ARBA" id="ARBA00022777"/>
    </source>
</evidence>
<organism evidence="17 19">
    <name type="scientific">Clostridium neonatale</name>
    <dbReference type="NCBI Taxonomy" id="137838"/>
    <lineage>
        <taxon>Bacteria</taxon>
        <taxon>Bacillati</taxon>
        <taxon>Bacillota</taxon>
        <taxon>Clostridia</taxon>
        <taxon>Eubacteriales</taxon>
        <taxon>Clostridiaceae</taxon>
        <taxon>Clostridium</taxon>
    </lineage>
</organism>
<dbReference type="SUPFAM" id="SSF54919">
    <property type="entry name" value="Nucleoside diphosphate kinase, NDK"/>
    <property type="match status" value="1"/>
</dbReference>
<keyword evidence="8 17" id="KW-0418">Kinase</keyword>
<reference evidence="15" key="3">
    <citation type="submission" date="2021-10" db="EMBL/GenBank/DDBJ databases">
        <authorList>
            <person name="Mesa V."/>
        </authorList>
    </citation>
    <scope>NUCLEOTIDE SEQUENCE</scope>
    <source>
        <strain evidence="15">CC3_PB</strain>
    </source>
</reference>
<evidence type="ECO:0000256" key="4">
    <source>
        <dbReference type="ARBA" id="ARBA00017632"/>
    </source>
</evidence>
<keyword evidence="7" id="KW-0547">Nucleotide-binding</keyword>
<dbReference type="AlphaFoldDB" id="A0A2A7MFE2"/>
<evidence type="ECO:0000256" key="9">
    <source>
        <dbReference type="ARBA" id="ARBA00022840"/>
    </source>
</evidence>
<evidence type="ECO:0000256" key="7">
    <source>
        <dbReference type="ARBA" id="ARBA00022741"/>
    </source>
</evidence>
<dbReference type="InterPro" id="IPR036850">
    <property type="entry name" value="NDK-like_dom_sf"/>
</dbReference>
<dbReference type="SMART" id="SM00562">
    <property type="entry name" value="NDK"/>
    <property type="match status" value="1"/>
</dbReference>
<dbReference type="InterPro" id="IPR001564">
    <property type="entry name" value="Nucleoside_diP_kinase"/>
</dbReference>
<dbReference type="OrthoDB" id="9801161at2"/>
<reference evidence="17 19" key="1">
    <citation type="submission" date="2017-10" db="EMBL/GenBank/DDBJ databases">
        <title>Effective Description of Clostridium neonatale sp. nov. linked to necrotizing enterocolitis in neonates and a clarification of species assignable to the genus Clostridium (Prazmowski 1880) emend. Lawson and Rainey 2016.</title>
        <authorList>
            <person name="Bernard K."/>
            <person name="Burdz T."/>
            <person name="Wiebe D."/>
            <person name="Balcewich B."/>
            <person name="Alfa M."/>
            <person name="Bernier A.-M."/>
        </authorList>
    </citation>
    <scope>NUCLEOTIDE SEQUENCE [LARGE SCALE GENOMIC DNA]</scope>
    <source>
        <strain evidence="17 19">LCDC99A005</strain>
    </source>
</reference>
<sequence>MQKQQTLVLLKPDVLQRNLVGKVLSIYEENDLKIVKMKMLDATLELAKAHYEEHEGREYYDRLIEYITSDTIVALILEGENAIERVRALNGPFDISKAKEGTIRKKYAISNNINCVHASDCIENAEREMNIWFRE</sequence>
<dbReference type="EMBL" id="PDCJ01000001">
    <property type="protein sequence ID" value="PEG30425.1"/>
    <property type="molecule type" value="Genomic_DNA"/>
</dbReference>
<dbReference type="GO" id="GO:0004550">
    <property type="term" value="F:nucleoside diphosphate kinase activity"/>
    <property type="evidence" value="ECO:0007669"/>
    <property type="project" value="UniProtKB-EC"/>
</dbReference>
<proteinExistence type="inferred from homology"/>
<dbReference type="STRING" id="137838.GCA_001458595_01740"/>
<dbReference type="Gene3D" id="3.30.70.141">
    <property type="entry name" value="Nucleoside diphosphate kinase-like domain"/>
    <property type="match status" value="1"/>
</dbReference>
<keyword evidence="9" id="KW-0067">ATP-binding</keyword>
<dbReference type="RefSeq" id="WP_058294596.1">
    <property type="nucleotide sequence ID" value="NZ_CAKJVD010000025.1"/>
</dbReference>
<evidence type="ECO:0000256" key="6">
    <source>
        <dbReference type="ARBA" id="ARBA00022723"/>
    </source>
</evidence>
<dbReference type="EMBL" id="UWJD01000001">
    <property type="protein sequence ID" value="VCT83813.1"/>
    <property type="molecule type" value="Genomic_DNA"/>
</dbReference>
<dbReference type="InterPro" id="IPR034907">
    <property type="entry name" value="NDK-like_dom"/>
</dbReference>
<protein>
    <recommendedName>
        <fullName evidence="4">Nucleoside diphosphate kinase</fullName>
        <ecNumber evidence="3">2.7.4.6</ecNumber>
    </recommendedName>
</protein>
<dbReference type="GO" id="GO:0046872">
    <property type="term" value="F:metal ion binding"/>
    <property type="evidence" value="ECO:0007669"/>
    <property type="project" value="UniProtKB-KW"/>
</dbReference>
<evidence type="ECO:0000313" key="19">
    <source>
        <dbReference type="Proteomes" id="UP000220840"/>
    </source>
</evidence>
<dbReference type="Proteomes" id="UP001189143">
    <property type="component" value="Unassembled WGS sequence"/>
</dbReference>
<dbReference type="EMBL" id="CAMTCP010000044">
    <property type="protein sequence ID" value="CAI3543487.1"/>
    <property type="molecule type" value="Genomic_DNA"/>
</dbReference>
<dbReference type="Proteomes" id="UP000220840">
    <property type="component" value="Unassembled WGS sequence"/>
</dbReference>
<evidence type="ECO:0000256" key="12">
    <source>
        <dbReference type="PROSITE-ProRule" id="PRU00706"/>
    </source>
</evidence>
<comment type="caution">
    <text evidence="12">Lacks conserved residue(s) required for the propagation of feature annotation.</text>
</comment>
<evidence type="ECO:0000256" key="2">
    <source>
        <dbReference type="ARBA" id="ARBA00008142"/>
    </source>
</evidence>
<keyword evidence="11" id="KW-0546">Nucleotide metabolism</keyword>
<evidence type="ECO:0000313" key="15">
    <source>
        <dbReference type="EMBL" id="CAG9709416.1"/>
    </source>
</evidence>
<dbReference type="PANTHER" id="PTHR11349">
    <property type="entry name" value="NUCLEOSIDE DIPHOSPHATE KINASE"/>
    <property type="match status" value="1"/>
</dbReference>
<gene>
    <name evidence="15" type="primary">ndk</name>
    <name evidence="18" type="synonym">ndk_1</name>
    <name evidence="16" type="ORF">CNEO2_130095</name>
    <name evidence="15" type="ORF">CNEO_44177</name>
    <name evidence="18" type="ORF">CNEONATNEC25_01410</name>
    <name evidence="17" type="ORF">CQ394_01490</name>
</gene>
<evidence type="ECO:0000313" key="17">
    <source>
        <dbReference type="EMBL" id="PEG30425.1"/>
    </source>
</evidence>
<comment type="cofactor">
    <cofactor evidence="1">
        <name>Mg(2+)</name>
        <dbReference type="ChEBI" id="CHEBI:18420"/>
    </cofactor>
</comment>
<dbReference type="EC" id="2.7.4.6" evidence="3"/>
<dbReference type="PRINTS" id="PR01243">
    <property type="entry name" value="NUCDPKINASE"/>
</dbReference>
<evidence type="ECO:0000256" key="11">
    <source>
        <dbReference type="ARBA" id="ARBA00023080"/>
    </source>
</evidence>
<dbReference type="GO" id="GO:0006228">
    <property type="term" value="P:UTP biosynthetic process"/>
    <property type="evidence" value="ECO:0007669"/>
    <property type="project" value="InterPro"/>
</dbReference>
<dbReference type="NCBIfam" id="NF001908">
    <property type="entry name" value="PRK00668.1"/>
    <property type="match status" value="1"/>
</dbReference>
<dbReference type="CDD" id="cd04413">
    <property type="entry name" value="NDPk_I"/>
    <property type="match status" value="1"/>
</dbReference>
<dbReference type="GO" id="GO:0006241">
    <property type="term" value="P:CTP biosynthetic process"/>
    <property type="evidence" value="ECO:0007669"/>
    <property type="project" value="InterPro"/>
</dbReference>
<evidence type="ECO:0000256" key="1">
    <source>
        <dbReference type="ARBA" id="ARBA00001946"/>
    </source>
</evidence>
<dbReference type="PROSITE" id="PS51374">
    <property type="entry name" value="NDPK_LIKE"/>
    <property type="match status" value="1"/>
</dbReference>
<feature type="domain" description="Nucleoside diphosphate kinase-like" evidence="14">
    <location>
        <begin position="3"/>
        <end position="135"/>
    </location>
</feature>